<gene>
    <name evidence="6 7 8 9 10" type="primary">LOC116940974</name>
</gene>
<feature type="region of interest" description="Disordered" evidence="2">
    <location>
        <begin position="1188"/>
        <end position="1226"/>
    </location>
</feature>
<feature type="domain" description="R3H" evidence="3">
    <location>
        <begin position="363"/>
        <end position="426"/>
    </location>
</feature>
<feature type="compositionally biased region" description="Basic and acidic residues" evidence="2">
    <location>
        <begin position="1092"/>
        <end position="1101"/>
    </location>
</feature>
<evidence type="ECO:0000256" key="2">
    <source>
        <dbReference type="SAM" id="MobiDB-lite"/>
    </source>
</evidence>
<dbReference type="InterPro" id="IPR051937">
    <property type="entry name" value="R3H_domain_containing"/>
</dbReference>
<dbReference type="PANTHER" id="PTHR15672:SF8">
    <property type="entry name" value="PROTEIN ENCORE"/>
    <property type="match status" value="1"/>
</dbReference>
<feature type="compositionally biased region" description="Low complexity" evidence="2">
    <location>
        <begin position="606"/>
        <end position="623"/>
    </location>
</feature>
<evidence type="ECO:0000313" key="10">
    <source>
        <dbReference type="RefSeq" id="XP_032807337.1"/>
    </source>
</evidence>
<feature type="region of interest" description="Disordered" evidence="2">
    <location>
        <begin position="961"/>
        <end position="1131"/>
    </location>
</feature>
<dbReference type="InterPro" id="IPR036867">
    <property type="entry name" value="R3H_dom_sf"/>
</dbReference>
<dbReference type="RefSeq" id="XP_032807336.1">
    <property type="nucleotide sequence ID" value="XM_032951445.1"/>
</dbReference>
<feature type="region of interest" description="Disordered" evidence="2">
    <location>
        <begin position="1299"/>
        <end position="1323"/>
    </location>
</feature>
<dbReference type="Proteomes" id="UP001318040">
    <property type="component" value="Chromosome 10"/>
</dbReference>
<dbReference type="SUPFAM" id="SSF82708">
    <property type="entry name" value="R3H domain"/>
    <property type="match status" value="1"/>
</dbReference>
<dbReference type="Pfam" id="PF12752">
    <property type="entry name" value="SUZ"/>
    <property type="match status" value="1"/>
</dbReference>
<keyword evidence="5" id="KW-1185">Reference proteome</keyword>
<accession>A0AAJ7SZF5</accession>
<feature type="region of interest" description="Disordered" evidence="2">
    <location>
        <begin position="830"/>
        <end position="877"/>
    </location>
</feature>
<feature type="compositionally biased region" description="Pro residues" evidence="2">
    <location>
        <begin position="971"/>
        <end position="981"/>
    </location>
</feature>
<feature type="region of interest" description="Disordered" evidence="2">
    <location>
        <begin position="591"/>
        <end position="654"/>
    </location>
</feature>
<feature type="compositionally biased region" description="Low complexity" evidence="2">
    <location>
        <begin position="851"/>
        <end position="876"/>
    </location>
</feature>
<dbReference type="Gene3D" id="3.30.1370.50">
    <property type="entry name" value="R3H-like domain"/>
    <property type="match status" value="1"/>
</dbReference>
<feature type="compositionally biased region" description="Gly residues" evidence="2">
    <location>
        <begin position="635"/>
        <end position="650"/>
    </location>
</feature>
<feature type="compositionally biased region" description="Low complexity" evidence="2">
    <location>
        <begin position="1122"/>
        <end position="1131"/>
    </location>
</feature>
<dbReference type="RefSeq" id="XP_032807337.1">
    <property type="nucleotide sequence ID" value="XM_032951446.1"/>
</dbReference>
<feature type="compositionally biased region" description="Basic and acidic residues" evidence="2">
    <location>
        <begin position="1314"/>
        <end position="1323"/>
    </location>
</feature>
<feature type="compositionally biased region" description="Basic residues" evidence="2">
    <location>
        <begin position="258"/>
        <end position="270"/>
    </location>
</feature>
<evidence type="ECO:0000256" key="1">
    <source>
        <dbReference type="ARBA" id="ARBA00022553"/>
    </source>
</evidence>
<feature type="region of interest" description="Disordered" evidence="2">
    <location>
        <begin position="452"/>
        <end position="482"/>
    </location>
</feature>
<feature type="region of interest" description="Disordered" evidence="2">
    <location>
        <begin position="72"/>
        <end position="104"/>
    </location>
</feature>
<dbReference type="InterPro" id="IPR024771">
    <property type="entry name" value="SUZ"/>
</dbReference>
<dbReference type="CDD" id="cd02642">
    <property type="entry name" value="R3H_encore_like"/>
    <property type="match status" value="1"/>
</dbReference>
<protein>
    <submittedName>
        <fullName evidence="6 7">R3H domain-containing protein 1-like isoform X1</fullName>
    </submittedName>
</protein>
<keyword evidence="1" id="KW-0597">Phosphoprotein</keyword>
<feature type="region of interest" description="Disordered" evidence="2">
    <location>
        <begin position="1338"/>
        <end position="1395"/>
    </location>
</feature>
<feature type="compositionally biased region" description="Pro residues" evidence="2">
    <location>
        <begin position="1001"/>
        <end position="1011"/>
    </location>
</feature>
<feature type="region of interest" description="Disordered" evidence="2">
    <location>
        <begin position="520"/>
        <end position="566"/>
    </location>
</feature>
<feature type="region of interest" description="Disordered" evidence="2">
    <location>
        <begin position="700"/>
        <end position="779"/>
    </location>
</feature>
<dbReference type="PANTHER" id="PTHR15672">
    <property type="entry name" value="CAMP-REGULATED PHOSPHOPROTEIN 21 RELATED R3H DOMAIN CONTAINING PROTEIN"/>
    <property type="match status" value="1"/>
</dbReference>
<evidence type="ECO:0000259" key="3">
    <source>
        <dbReference type="PROSITE" id="PS51061"/>
    </source>
</evidence>
<dbReference type="RefSeq" id="XP_032807333.1">
    <property type="nucleotide sequence ID" value="XM_032951442.1"/>
</dbReference>
<evidence type="ECO:0000313" key="7">
    <source>
        <dbReference type="RefSeq" id="XP_032807333.1"/>
    </source>
</evidence>
<name>A0AAJ7SZF5_PETMA</name>
<dbReference type="PROSITE" id="PS51673">
    <property type="entry name" value="SUZ"/>
    <property type="match status" value="1"/>
</dbReference>
<feature type="compositionally biased region" description="Polar residues" evidence="2">
    <location>
        <begin position="1030"/>
        <end position="1046"/>
    </location>
</feature>
<dbReference type="InterPro" id="IPR001374">
    <property type="entry name" value="R3H_dom"/>
</dbReference>
<dbReference type="KEGG" id="pmrn:116940974"/>
<feature type="region of interest" description="Disordered" evidence="2">
    <location>
        <begin position="201"/>
        <end position="342"/>
    </location>
</feature>
<feature type="compositionally biased region" description="Polar residues" evidence="2">
    <location>
        <begin position="88"/>
        <end position="104"/>
    </location>
</feature>
<feature type="region of interest" description="Disordered" evidence="2">
    <location>
        <begin position="792"/>
        <end position="817"/>
    </location>
</feature>
<dbReference type="Pfam" id="PF01424">
    <property type="entry name" value="R3H"/>
    <property type="match status" value="1"/>
</dbReference>
<reference evidence="6 7" key="1">
    <citation type="submission" date="2025-04" db="UniProtKB">
        <authorList>
            <consortium name="RefSeq"/>
        </authorList>
    </citation>
    <scope>IDENTIFICATION</scope>
    <source>
        <tissue evidence="6 7">Sperm</tissue>
    </source>
</reference>
<evidence type="ECO:0000313" key="8">
    <source>
        <dbReference type="RefSeq" id="XP_032807334.1"/>
    </source>
</evidence>
<feature type="compositionally biased region" description="Polar residues" evidence="2">
    <location>
        <begin position="1104"/>
        <end position="1121"/>
    </location>
</feature>
<dbReference type="RefSeq" id="XP_032807332.1">
    <property type="nucleotide sequence ID" value="XM_032951441.1"/>
</dbReference>
<evidence type="ECO:0000313" key="9">
    <source>
        <dbReference type="RefSeq" id="XP_032807336.1"/>
    </source>
</evidence>
<feature type="compositionally biased region" description="Basic and acidic residues" evidence="2">
    <location>
        <begin position="294"/>
        <end position="337"/>
    </location>
</feature>
<dbReference type="PROSITE" id="PS51061">
    <property type="entry name" value="R3H"/>
    <property type="match status" value="1"/>
</dbReference>
<feature type="compositionally biased region" description="Low complexity" evidence="2">
    <location>
        <begin position="700"/>
        <end position="715"/>
    </location>
</feature>
<dbReference type="GeneID" id="116940974"/>
<dbReference type="RefSeq" id="XP_032807334.1">
    <property type="nucleotide sequence ID" value="XM_032951443.1"/>
</dbReference>
<evidence type="ECO:0000259" key="4">
    <source>
        <dbReference type="PROSITE" id="PS51673"/>
    </source>
</evidence>
<evidence type="ECO:0000313" key="6">
    <source>
        <dbReference type="RefSeq" id="XP_032807332.1"/>
    </source>
</evidence>
<evidence type="ECO:0000313" key="5">
    <source>
        <dbReference type="Proteomes" id="UP001318040"/>
    </source>
</evidence>
<organism evidence="5 6">
    <name type="scientific">Petromyzon marinus</name>
    <name type="common">Sea lamprey</name>
    <dbReference type="NCBI Taxonomy" id="7757"/>
    <lineage>
        <taxon>Eukaryota</taxon>
        <taxon>Metazoa</taxon>
        <taxon>Chordata</taxon>
        <taxon>Craniata</taxon>
        <taxon>Vertebrata</taxon>
        <taxon>Cyclostomata</taxon>
        <taxon>Hyperoartia</taxon>
        <taxon>Petromyzontiformes</taxon>
        <taxon>Petromyzontidae</taxon>
        <taxon>Petromyzon</taxon>
    </lineage>
</organism>
<feature type="domain" description="SUZ" evidence="4">
    <location>
        <begin position="427"/>
        <end position="498"/>
    </location>
</feature>
<proteinExistence type="predicted"/>
<sequence>MQMNRVQFEKLGKSIETDMERPFTGNKLEKLELHLADTNDIPIIHKARISAAKSEQGATVVAAGVEQRSLTNAAQTPHREQPPGAMVQSKSAQNSLSDNTTSSDPTIAEFSMQPSRVEAATTVAAREQQEMEMPSIVIELDTTGTEEGELSAAALGCVSDGAEVVATAGAERLGIAHEHNGPRGDTPSIVFVHGEVPGFAKGRVGAGNGEREHGLEQPPGLSILLVHDSRGEDDREASRAEPDPATDQQRRPQNQGATRKRTKSNAKMKLVRSLAVCDDPSPPPAADAGVQDNQEPHSGGREEESVLRDKDRGSERATAERQEKMPKVPRILSRDSSQDYTDSTGVDVHEFLVNTLKNNPRDRMMLLKMEQELMEFVQDNKQHYRKFPPMTSYHRMLVHRVAAYFGMDHNVDQTGKAVVVNKTPGTRIPELRFSVHLKDEARAEESQKRFILKRDNSSMDRDDMQRIRPLQDERRSKSFEEREEEYQRVRDRIFAQDSLSSQELPQIEIRIQEDGCSSNNTLKRRQIFSRGKKDSGRLTNGSGQGGSGESELRPAEPRPWSSTDLESSGFRLARPAITKASSFGGISVLARGDSCSGGGKSNAGRLSKTGSETSSSGGSLSGSQARPPHPSSSGGPQGPHSSGGTGGGGSLVAPVGAPGGPNYYLLSLDNAGIPPGSVLINPQTGQPLLNTDGTLAVYNPPNGGQQHQHQQPMGNHLGGPPPSHQPMGGHMVAPPPSQQPPQQQAHSSGGMMTQPGQYSVVSYPPPAAAPTHLPTSPQSLMPVLSAQQSYPVPEELGPHFSQLSLGQPTAGDASEPSHAHVYHAIVPQNSAQPPTYLGQHLQPGGFPPPAAAANSATQQHQQQQQQAYGQSQPHGQMPVYFCPPAQYQPSSQQYRAVAPVQYGTPRGQQPGYQPVGPSYGPIQPPHSQGLMGGQQGTVGSPAQGPMGNTMQGVMVQYTPMTSYHMPQSGPQAPPPPAPPPQQSYQPPVLMGGGQQLYCNVGPPPPPPPPPSSMSGSGVSYLHPPGMEQLQFRTPSPAGSQPTQGQHYATGLSPSGHGVFVMQLSLPSSPHPPRTAASPTRWGQRRGLSLDQRLPRTSEHGGTEGINQASPRLSSPMASPVQSPNSSPLAALSSIRPGLLPLPLVQSRPIAPKQGDGRYPLAGPAVQYGPQTCGLQPPHPHMTVSLQQVKTGGRGKRHPRKALSEDTSSVEQGAVSDMCSPGDRGHPRTDLIPPASATLEVLDLPHGISRVEADALLGKLAAAGGEIHWLQDARMEQGQAAAASSLAGCNAGRYNAKLGSTVDTEKHTPGSNGEQKSHWDVRREVPVVTTSRIDVASGPKAHLEVSCSSDGGHAEAKTQLRDVSPTAGTNRRGLPECDGGSGAFPDPASERGNGSSALRQDLASHYKVVAVFPTRQLAQAALAKLGHGTGSGFRLRPFRRRYEAHTLERASSH</sequence>
<feature type="compositionally biased region" description="Polar residues" evidence="2">
    <location>
        <begin position="745"/>
        <end position="760"/>
    </location>
</feature>
<dbReference type="GO" id="GO:0003676">
    <property type="term" value="F:nucleic acid binding"/>
    <property type="evidence" value="ECO:0007669"/>
    <property type="project" value="UniProtKB-UniRule"/>
</dbReference>
<dbReference type="SMART" id="SM00393">
    <property type="entry name" value="R3H"/>
    <property type="match status" value="1"/>
</dbReference>
<dbReference type="FunFam" id="3.30.1370.50:FF:000001">
    <property type="entry name" value="R3H domain-containing protein 2 isoform 1"/>
    <property type="match status" value="1"/>
</dbReference>
<feature type="compositionally biased region" description="Basic and acidic residues" evidence="2">
    <location>
        <begin position="227"/>
        <end position="242"/>
    </location>
</feature>